<dbReference type="InterPro" id="IPR041654">
    <property type="entry name" value="StyA_sbd"/>
</dbReference>
<dbReference type="InterPro" id="IPR036188">
    <property type="entry name" value="FAD/NAD-bd_sf"/>
</dbReference>
<protein>
    <submittedName>
        <fullName evidence="2">Oxidoreductase</fullName>
    </submittedName>
</protein>
<sequence length="442" mass="49294">MLAAHGLLRAGYEVTLYSDKTPEDFLERARPTGTAARFHSALEFERELGLDHWENIAPKGDGIHLHFNPTLRNTLVTLVGRLDHHYLAIDLRLQSARWLEDLEARGGKVELETVTVERLDELAAQYDLVLVAAGKGETQRLFPRDEARSTYATPQRYLAMVNVTGPAMEFPYLPGRTPVKFNFFAPHGEMFWVPWLSKDLEPSWSLVFEAKEGGPVDRFREVSSADEALRVAQQVMAEMAPWDAEWVRDARPCDENSWLRGTFVPEVRDVVGTLPSGRTVMAVGDTAHTLDPIGGQGANNGNKMARTVVDAIVERGGGPFGSDWMRDTFDRFWQRHGRHTERFNAALLEPLTAAGKAVLIAQYGSGGSPEEWTPQDEVARAFCNNFDDPARLTDAFYDPERAKAAVREAHGSTLWPLLRGRAGIARGQIRQRLGREAGHPGT</sequence>
<organism evidence="2 3">
    <name type="scientific">Egibacter rhizosphaerae</name>
    <dbReference type="NCBI Taxonomy" id="1670831"/>
    <lineage>
        <taxon>Bacteria</taxon>
        <taxon>Bacillati</taxon>
        <taxon>Actinomycetota</taxon>
        <taxon>Nitriliruptoria</taxon>
        <taxon>Egibacterales</taxon>
        <taxon>Egibacteraceae</taxon>
        <taxon>Egibacter</taxon>
    </lineage>
</organism>
<keyword evidence="3" id="KW-1185">Reference proteome</keyword>
<dbReference type="EMBL" id="CP036402">
    <property type="protein sequence ID" value="QBI22025.1"/>
    <property type="molecule type" value="Genomic_DNA"/>
</dbReference>
<feature type="domain" description="Styrene monooxygenase StyA putative substrate binding" evidence="1">
    <location>
        <begin position="134"/>
        <end position="245"/>
    </location>
</feature>
<dbReference type="OrthoDB" id="3414915at2"/>
<dbReference type="KEGG" id="erz:ER308_13010"/>
<gene>
    <name evidence="2" type="ORF">ER308_13010</name>
</gene>
<evidence type="ECO:0000313" key="2">
    <source>
        <dbReference type="EMBL" id="QBI22025.1"/>
    </source>
</evidence>
<dbReference type="Pfam" id="PF17885">
    <property type="entry name" value="Smoa_sbd"/>
    <property type="match status" value="1"/>
</dbReference>
<evidence type="ECO:0000259" key="1">
    <source>
        <dbReference type="Pfam" id="PF17885"/>
    </source>
</evidence>
<name>A0A411YLE9_9ACTN</name>
<evidence type="ECO:0000313" key="3">
    <source>
        <dbReference type="Proteomes" id="UP000291469"/>
    </source>
</evidence>
<reference evidence="2 3" key="1">
    <citation type="submission" date="2019-01" db="EMBL/GenBank/DDBJ databases">
        <title>Egibacter rhizosphaerae EGI 80759T.</title>
        <authorList>
            <person name="Chen D.-D."/>
            <person name="Tian Y."/>
            <person name="Jiao J.-Y."/>
            <person name="Zhang X.-T."/>
            <person name="Zhang Y.-G."/>
            <person name="Zhang Y."/>
            <person name="Xiao M."/>
            <person name="Shu W.-S."/>
            <person name="Li W.-J."/>
        </authorList>
    </citation>
    <scope>NUCLEOTIDE SEQUENCE [LARGE SCALE GENOMIC DNA]</scope>
    <source>
        <strain evidence="2 3">EGI 80759</strain>
    </source>
</reference>
<dbReference type="AlphaFoldDB" id="A0A411YLE9"/>
<dbReference type="Gene3D" id="3.50.50.60">
    <property type="entry name" value="FAD/NAD(P)-binding domain"/>
    <property type="match status" value="3"/>
</dbReference>
<dbReference type="Proteomes" id="UP000291469">
    <property type="component" value="Chromosome"/>
</dbReference>
<accession>A0A411YLE9</accession>
<dbReference type="SUPFAM" id="SSF51905">
    <property type="entry name" value="FAD/NAD(P)-binding domain"/>
    <property type="match status" value="1"/>
</dbReference>
<proteinExistence type="predicted"/>